<proteinExistence type="predicted"/>
<comment type="caution">
    <text evidence="1">The sequence shown here is derived from an EMBL/GenBank/DDBJ whole genome shotgun (WGS) entry which is preliminary data.</text>
</comment>
<accession>A0ABU7GAH0</accession>
<dbReference type="RefSeq" id="WP_329776943.1">
    <property type="nucleotide sequence ID" value="NZ_JAYDYW010000019.1"/>
</dbReference>
<sequence>MAHGKSLTYLGLFLLTTGSLFGCGGGGGSGSPENTNPSDGRSNITQENLSIVGAANNINLYPAALSQLTLSAINSLGRHDSFSVACGPELSDTATINIQRQTPGEYSSNDVISISLVNCYSTLMDSTALSGNIELDLSHISYGPVLTELTATLSYPSLLNQLDTGEGLIAVPLSGEHSLTYTFANEIQQVDSFQSSTQYTNLGDFFLLTEAKVSQTHDLINNTTAMDMQGEIEWSGDGSTLSYEVSTPVTLEGVLGWGFNSGKLIISGTGDQMVEFSANVEPVLPSGAIPIFDTYIKGSDIDETIVLGADDTFGGDAIKQPVLHNNIFPQIPEGWSWTEDNTGIHIGMLYSDGTLESYQKTAQGGFALPHYSDFPADGSFTVYAKDLSLDAVLAEVNFAVSEQYSGGHLAVDVTRVGYRYTITPATQLIPGENYTLTAEIDGSTGGTIATFTIAGSYDPADFSITMPDDRFVRSGEAFVLSPSITGFHNGLYWEGGYSGEDWWTTDILISDPNSINAEVTVTGEQGKLASISTSLMPIEGDNKYGHVTVQIADSDKEKSFLQVSEYFNVEATINKHLYIGYISEFEDNHTNIERRFTIEGASHTKTLSLVMSGGTVIDSENTTYSFISMDYTNMDTVWANIEYNLLHDCNVDRVELKDSVGPLSGKRSDFTIHCNQESGYIKGFIHNFYE</sequence>
<dbReference type="PROSITE" id="PS51257">
    <property type="entry name" value="PROKAR_LIPOPROTEIN"/>
    <property type="match status" value="1"/>
</dbReference>
<evidence type="ECO:0000313" key="1">
    <source>
        <dbReference type="EMBL" id="MEE1676250.1"/>
    </source>
</evidence>
<dbReference type="EMBL" id="JAYDYW010000019">
    <property type="protein sequence ID" value="MEE1676250.1"/>
    <property type="molecule type" value="Genomic_DNA"/>
</dbReference>
<evidence type="ECO:0000313" key="2">
    <source>
        <dbReference type="Proteomes" id="UP001310248"/>
    </source>
</evidence>
<reference evidence="2" key="1">
    <citation type="submission" date="2023-07" db="EMBL/GenBank/DDBJ databases">
        <title>Draft genome sequence of Agarivorans aestuarii strain ZMCS4, a CAZymes producing bacteria isolated from the marine brown algae Clodostephus spongiosus.</title>
        <authorList>
            <person name="Lorente B."/>
            <person name="Cabral C."/>
            <person name="Frias J."/>
            <person name="Faria J."/>
            <person name="Toubarro D."/>
        </authorList>
    </citation>
    <scope>NUCLEOTIDE SEQUENCE [LARGE SCALE GENOMIC DNA]</scope>
    <source>
        <strain evidence="2">ZMCS4</strain>
    </source>
</reference>
<protein>
    <submittedName>
        <fullName evidence="1">Uncharacterized protein</fullName>
    </submittedName>
</protein>
<dbReference type="Proteomes" id="UP001310248">
    <property type="component" value="Unassembled WGS sequence"/>
</dbReference>
<keyword evidence="2" id="KW-1185">Reference proteome</keyword>
<reference evidence="1 2" key="2">
    <citation type="submission" date="2023-12" db="EMBL/GenBank/DDBJ databases">
        <authorList>
            <consortium name="Cladostephus spongiosus"/>
            <person name="Lorente B."/>
            <person name="Cabral C."/>
            <person name="Frias J."/>
            <person name="Faria J."/>
            <person name="Toubarro D."/>
        </authorList>
    </citation>
    <scope>NUCLEOTIDE SEQUENCE [LARGE SCALE GENOMIC DNA]</scope>
    <source>
        <strain evidence="1 2">ZMCS4</strain>
    </source>
</reference>
<gene>
    <name evidence="1" type="ORF">SNR37_001582</name>
</gene>
<organism evidence="1 2">
    <name type="scientific">Agarivorans aestuarii</name>
    <dbReference type="NCBI Taxonomy" id="1563703"/>
    <lineage>
        <taxon>Bacteria</taxon>
        <taxon>Pseudomonadati</taxon>
        <taxon>Pseudomonadota</taxon>
        <taxon>Gammaproteobacteria</taxon>
        <taxon>Alteromonadales</taxon>
        <taxon>Alteromonadaceae</taxon>
        <taxon>Agarivorans</taxon>
    </lineage>
</organism>
<name>A0ABU7GAH0_9ALTE</name>